<organism evidence="1 2">
    <name type="scientific">Salix udensis</name>
    <dbReference type="NCBI Taxonomy" id="889485"/>
    <lineage>
        <taxon>Eukaryota</taxon>
        <taxon>Viridiplantae</taxon>
        <taxon>Streptophyta</taxon>
        <taxon>Embryophyta</taxon>
        <taxon>Tracheophyta</taxon>
        <taxon>Spermatophyta</taxon>
        <taxon>Magnoliopsida</taxon>
        <taxon>eudicotyledons</taxon>
        <taxon>Gunneridae</taxon>
        <taxon>Pentapetalae</taxon>
        <taxon>rosids</taxon>
        <taxon>fabids</taxon>
        <taxon>Malpighiales</taxon>
        <taxon>Salicaceae</taxon>
        <taxon>Saliceae</taxon>
        <taxon>Salix</taxon>
    </lineage>
</organism>
<sequence>MVMVSAFTTGFAIRLKPTFVLLLAPENGREEPKDRDESIRC</sequence>
<keyword evidence="2" id="KW-1185">Reference proteome</keyword>
<accession>A0AAD6L3K4</accession>
<reference evidence="1 2" key="1">
    <citation type="journal article" date="2023" name="Int. J. Mol. Sci.">
        <title>De Novo Assembly and Annotation of 11 Diverse Shrub Willow (Salix) Genomes Reveals Novel Gene Organization in Sex-Linked Regions.</title>
        <authorList>
            <person name="Hyden B."/>
            <person name="Feng K."/>
            <person name="Yates T.B."/>
            <person name="Jawdy S."/>
            <person name="Cereghino C."/>
            <person name="Smart L.B."/>
            <person name="Muchero W."/>
        </authorList>
    </citation>
    <scope>NUCLEOTIDE SEQUENCE [LARGE SCALE GENOMIC DNA]</scope>
    <source>
        <tissue evidence="1">Shoot tip</tissue>
    </source>
</reference>
<comment type="caution">
    <text evidence="1">The sequence shown here is derived from an EMBL/GenBank/DDBJ whole genome shotgun (WGS) entry which is preliminary data.</text>
</comment>
<name>A0AAD6L3K4_9ROSI</name>
<gene>
    <name evidence="1" type="ORF">OIU84_017460</name>
</gene>
<dbReference type="Proteomes" id="UP001162972">
    <property type="component" value="Chromosome 13"/>
</dbReference>
<protein>
    <submittedName>
        <fullName evidence="1">Uncharacterized protein</fullName>
    </submittedName>
</protein>
<dbReference type="AlphaFoldDB" id="A0AAD6L3K4"/>
<proteinExistence type="predicted"/>
<evidence type="ECO:0000313" key="1">
    <source>
        <dbReference type="EMBL" id="KAJ6433759.1"/>
    </source>
</evidence>
<evidence type="ECO:0000313" key="2">
    <source>
        <dbReference type="Proteomes" id="UP001162972"/>
    </source>
</evidence>
<dbReference type="EMBL" id="JAPFFJ010000002">
    <property type="protein sequence ID" value="KAJ6433759.1"/>
    <property type="molecule type" value="Genomic_DNA"/>
</dbReference>